<keyword evidence="8 9" id="KW-0539">Nucleus</keyword>
<dbReference type="SUPFAM" id="SSF53300">
    <property type="entry name" value="vWA-like"/>
    <property type="match status" value="1"/>
</dbReference>
<feature type="compositionally biased region" description="Acidic residues" evidence="10">
    <location>
        <begin position="4391"/>
        <end position="4402"/>
    </location>
</feature>
<dbReference type="GO" id="GO:0005654">
    <property type="term" value="C:nucleoplasm"/>
    <property type="evidence" value="ECO:0007669"/>
    <property type="project" value="UniProtKB-SubCell"/>
</dbReference>
<dbReference type="PROSITE" id="PS50234">
    <property type="entry name" value="VWFA"/>
    <property type="match status" value="1"/>
</dbReference>
<name>A0AAP0EXG9_9MAGN</name>
<evidence type="ECO:0000256" key="7">
    <source>
        <dbReference type="ARBA" id="ARBA00023186"/>
    </source>
</evidence>
<feature type="region of interest" description="Disordered" evidence="10">
    <location>
        <begin position="4350"/>
        <end position="4668"/>
    </location>
</feature>
<dbReference type="Pfam" id="PF07728">
    <property type="entry name" value="AAA_5"/>
    <property type="match status" value="5"/>
</dbReference>
<dbReference type="GO" id="GO:0016887">
    <property type="term" value="F:ATP hydrolysis activity"/>
    <property type="evidence" value="ECO:0007669"/>
    <property type="project" value="InterPro"/>
</dbReference>
<feature type="compositionally biased region" description="Acidic residues" evidence="10">
    <location>
        <begin position="4690"/>
        <end position="4699"/>
    </location>
</feature>
<keyword evidence="13" id="KW-1185">Reference proteome</keyword>
<feature type="domain" description="VWFA" evidence="11">
    <location>
        <begin position="4924"/>
        <end position="5130"/>
    </location>
</feature>
<evidence type="ECO:0000256" key="5">
    <source>
        <dbReference type="ARBA" id="ARBA00022741"/>
    </source>
</evidence>
<dbReference type="Pfam" id="PF17865">
    <property type="entry name" value="AAA_lid_5"/>
    <property type="match status" value="1"/>
</dbReference>
<feature type="compositionally biased region" description="Acidic residues" evidence="10">
    <location>
        <begin position="4354"/>
        <end position="4369"/>
    </location>
</feature>
<dbReference type="PIRSF" id="PIRSF010340">
    <property type="entry name" value="Midasin"/>
    <property type="match status" value="1"/>
</dbReference>
<dbReference type="FunFam" id="3.40.50.300:FF:001861">
    <property type="entry name" value="Midasin"/>
    <property type="match status" value="1"/>
</dbReference>
<feature type="compositionally biased region" description="Acidic residues" evidence="10">
    <location>
        <begin position="4451"/>
        <end position="4461"/>
    </location>
</feature>
<feature type="compositionally biased region" description="Polar residues" evidence="10">
    <location>
        <begin position="4751"/>
        <end position="4761"/>
    </location>
</feature>
<keyword evidence="7 9" id="KW-0143">Chaperone</keyword>
<evidence type="ECO:0000256" key="8">
    <source>
        <dbReference type="ARBA" id="ARBA00023242"/>
    </source>
</evidence>
<dbReference type="PROSITE" id="PS00675">
    <property type="entry name" value="SIGMA54_INTERACT_1"/>
    <property type="match status" value="1"/>
</dbReference>
<comment type="subcellular location">
    <subcellularLocation>
        <location evidence="1">Nucleus</location>
        <location evidence="1">Nucleolus</location>
    </subcellularLocation>
    <subcellularLocation>
        <location evidence="2">Nucleus</location>
        <location evidence="2">Nucleoplasm</location>
    </subcellularLocation>
</comment>
<evidence type="ECO:0000256" key="6">
    <source>
        <dbReference type="ARBA" id="ARBA00022840"/>
    </source>
</evidence>
<reference evidence="12 13" key="1">
    <citation type="submission" date="2024-01" db="EMBL/GenBank/DDBJ databases">
        <title>Genome assemblies of Stephania.</title>
        <authorList>
            <person name="Yang L."/>
        </authorList>
    </citation>
    <scope>NUCLEOTIDE SEQUENCE [LARGE SCALE GENOMIC DNA]</scope>
    <source>
        <strain evidence="12">JXDWG</strain>
        <tissue evidence="12">Leaf</tissue>
    </source>
</reference>
<dbReference type="InterPro" id="IPR036465">
    <property type="entry name" value="vWFA_dom_sf"/>
</dbReference>
<dbReference type="FunFam" id="3.40.50.300:FF:001384">
    <property type="entry name" value="Midasin"/>
    <property type="match status" value="1"/>
</dbReference>
<feature type="compositionally biased region" description="Polar residues" evidence="10">
    <location>
        <begin position="4710"/>
        <end position="4721"/>
    </location>
</feature>
<dbReference type="GO" id="GO:0000027">
    <property type="term" value="P:ribosomal large subunit assembly"/>
    <property type="evidence" value="ECO:0007669"/>
    <property type="project" value="InterPro"/>
</dbReference>
<dbReference type="Pfam" id="PF17867">
    <property type="entry name" value="AAA_lid_7"/>
    <property type="match status" value="3"/>
</dbReference>
<organism evidence="12 13">
    <name type="scientific">Stephania cephalantha</name>
    <dbReference type="NCBI Taxonomy" id="152367"/>
    <lineage>
        <taxon>Eukaryota</taxon>
        <taxon>Viridiplantae</taxon>
        <taxon>Streptophyta</taxon>
        <taxon>Embryophyta</taxon>
        <taxon>Tracheophyta</taxon>
        <taxon>Spermatophyta</taxon>
        <taxon>Magnoliopsida</taxon>
        <taxon>Ranunculales</taxon>
        <taxon>Menispermaceae</taxon>
        <taxon>Menispermoideae</taxon>
        <taxon>Cissampelideae</taxon>
        <taxon>Stephania</taxon>
    </lineage>
</organism>
<feature type="compositionally biased region" description="Basic and acidic residues" evidence="10">
    <location>
        <begin position="4411"/>
        <end position="4426"/>
    </location>
</feature>
<evidence type="ECO:0000313" key="12">
    <source>
        <dbReference type="EMBL" id="KAK9101500.1"/>
    </source>
</evidence>
<dbReference type="InterPro" id="IPR025662">
    <property type="entry name" value="Sigma_54_int_dom_ATP-bd_1"/>
</dbReference>
<gene>
    <name evidence="12" type="ORF">Scep_024930</name>
</gene>
<evidence type="ECO:0000256" key="4">
    <source>
        <dbReference type="ARBA" id="ARBA00017143"/>
    </source>
</evidence>
<dbReference type="Gene3D" id="3.40.50.300">
    <property type="entry name" value="P-loop containing nucleotide triphosphate hydrolases"/>
    <property type="match status" value="6"/>
</dbReference>
<evidence type="ECO:0000256" key="10">
    <source>
        <dbReference type="SAM" id="MobiDB-lite"/>
    </source>
</evidence>
<dbReference type="SMART" id="SM00382">
    <property type="entry name" value="AAA"/>
    <property type="match status" value="4"/>
</dbReference>
<comment type="function">
    <text evidence="9">Nuclear chaperone required for maturation and nuclear export of pre-60S ribosome subunits.</text>
</comment>
<feature type="compositionally biased region" description="Acidic residues" evidence="10">
    <location>
        <begin position="4503"/>
        <end position="4534"/>
    </location>
</feature>
<dbReference type="GO" id="GO:0000055">
    <property type="term" value="P:ribosomal large subunit export from nucleus"/>
    <property type="evidence" value="ECO:0007669"/>
    <property type="project" value="TreeGrafter"/>
</dbReference>
<dbReference type="EMBL" id="JBBNAG010000010">
    <property type="protein sequence ID" value="KAK9101500.1"/>
    <property type="molecule type" value="Genomic_DNA"/>
</dbReference>
<dbReference type="FunFam" id="3.40.50.300:FF:000142">
    <property type="entry name" value="Midasin"/>
    <property type="match status" value="1"/>
</dbReference>
<feature type="compositionally biased region" description="Acidic residues" evidence="10">
    <location>
        <begin position="4476"/>
        <end position="4495"/>
    </location>
</feature>
<dbReference type="FunFam" id="3.40.50.410:FF:000114">
    <property type="entry name" value="Midasin"/>
    <property type="match status" value="1"/>
</dbReference>
<sequence length="5140" mass="582157">MAVAMEVVRLYKACLFGPKEILQLEDLPSNSRLHISLNFDMMKPDLAMLKSCEQSFQQEEVGSGEYPWSLRRCVLKNRRVMIDHPSNKDMVDIVNSWHPNLELVARKLVETYEKVNSGSSHGYGGLQFLGRFSVRDLLKWCKRIASLEFSTCGLSLSANESRSIYQEAVDIFAASSASKENRLLIMKEIAKIWAVPVLDATTLVPSNRPIIQDSLSNLRIGRVALKHGQAVLKDPSRSFVNIRNSLHLLERVACSVKYNEPVLLVGETGTGKTTLVQSLATRLGQPITVLNLSQQSDVADLLGGLKPIDPRFIFVPLYNEFMNLFSKTFSVKDNMAEGKFLHSLKNIRNTKDWRKMMKVFQKGLHKVLDYHSREVGSPGRGTKRKRSLDAKILKAWECFSVKLNAARRQIDSASSMTFSFVEGAFVQALRNGHWILLDEVNLAPPDTLQRIKGVLEGEHGSICLAERGDINYIDRHPNFRVFACMNPATDSGKRDLPYSLRSRFTEYFLDDILNEEDLTLFVNQFIDDSRLGKEMTHKIVQFYIGVKKESEERLQDGANQKPHFSLRSLFRALEYTKRAKKKFGFLRALYDGLCMFFLTLLDGPSAKFMNSIIKSNIFGGKIPRDVSYKEYLAESIGPSEFFNLETPSDNNYILTDSVSQHLRNLSRAILIKRYPVLLQGPTSSGKTSLVQYLASVTGHEFLRINNHEHTDVQEYLGSYVTDTSGKLVFQEGALVKAVRNGWWIVLDELNLAPSDVLEALNRLLDDNRELFVPDLQETIQAHPKFMLFATQNPPTLYGGRKMLSRAFRNRFVEIHVDEIPECELSEILEKRCKIPSSYAKTMVEVMKDLQLHRQNSQVFAGKHGFITPRDLFRWADRYRLLGDSREDLARDGYYLLAERLRDENEKKTVQEILERHFGVKLFKDDLYMQASRMHVVGARLHSTLFRLESIGGILSEGKYNGVSEHPKDIIWTRSMQRLYFLVDRCYKMREPVLLVGETGGGKTTVCQLLSIGLELKLHMLNCHQHTETSDFLGGFYPVRRSRLTEEFHNLVEQLMLSNVLRYFPSSVKISPDIGQAASTFDQLNIVIQNYRQGKVPLSAAITNGDIDTFERMKEDLFELYEKWQTIFTWQDGPLVQAMKDGDLFLLDEISLADDSVLERLNSVLETERKLSLAEKGGSVLETITAHPKFFLLATMNPGGDYGKKELSPALRNRFTEIWVPPVTDLHELHSIAAQRSDEPTLPYVDPMLNFWKIPWATFGEGVNPANEKLETVLCMCLGTWFNQLQMGRILTVRDLLSWIDFMNLLEKDIGSMYAFLHGAFLVLLDGLSLGTGMLRHEAGLLRERSLSFLLECLKVKNSSSPISELETYGWGNIGVKKQVDIMCSEHQFGEKDCSREGFEFLAPTTCRNAMRLLRAMQLTKPVLLEGSPGVGKTSLVVALGKYSGHTVVRINLSEQTDMMDLLGSDLPTEDMNGMKFAWSDGILLQALKNGYWVLLDELNLAPQSVLEAILLFLGLNAILDHRAEVFIPELGATFKCQPSFRVFACQNPSRQGGGRKGLPKSFLNRFTKVYVDELVEDDYLSICSSLHPSVPRSILSKLISFNKRLYEDTMLFHKYGEDGSPWEFNLRDVIRSCQIIEGVPEKLKVDCFLSVVYLQRMRTAADRQNVLDLYRDVFGVNPFINPYPQVQINRRYLTVGDTSIMRNHSQPDKLPNSQLHILPGIRHSLEAVAHCVKYQWLCILVGPTASGKTSLVRLLAQLTGNVLNELNLSSTTDVSELLGSFEQYNAYRNFRVAVAKVERYIDEYCSLRFEFVGEDGVERKNLISRWLAFLSGIDFSPTSSSASIHTESWNDKFCDSLSSLVHIIEQLKLGLKRCSIDLSSPDNELDKILENILDLQEKTRKQTFPVKFEWVTGLLLRAIESGEWVILEMANLCNPTVLDRINSLVESNGSITVNECGLVEGKPLVLYPHPNFRLFLTVNPKYGEVSRAMRNRGVEVFLMQPYWLADGKDDSNCKETEIKDVKRLLVLSGIPIRELVDAMAEAHMFARDIGAKLGVRITLLEVTRWIQLFQQLLVNGNNPVWSLHLSWEHTYLSSLGEAEGRDAIEHAKMHFLSASNFTKILKTHKCSLSLPGGWPTPLKLRNFSLFSNETSIKQNCMYLEFLGSQFASYELNSQPYRNHIKIGSSLSVTGTGLLVDDNQLYPSMVPLQMLSSLVFPTTSDKLNLRYSEHSKFDTVLANKMLFFAANWTIEQATESDFKLYLLWFNWCSSKLQHCSKFFESYTNILQQEIEHPIWKCIYERGRELTSSREIDVDLQPPMLSLKFMEFPDSSENIIICKKHLYNAVQCVRLLRLSLQQWNSEEYDSRGLEIQCFIPLLKSLRNLEKKILDELVVSPSFDLLFQLYSNVLESHIFFWNSIISSKLDGMIISWSSLKKNAKKLESFFPDAVNSLLVECRNTLMIADGNFDSPKSLLWVYGGHPLLPSSSNVYEKMQQLLDFCKSTWSLKSGSWKQATSENDDIVKIIISINPELRTLAMQGVCMLSYFMRKGDEDVATVVQQLEDMHQVLLERFKNEKHNIETVLASNADKSLVENAVSCCVFGPEVSCLESSFGISETLTFFDGTSLLLDMDLLQQLSDVTLVDAEKLLPALSSTSGMLELALNFSLKFSSRPPTDFLPHQTLLWVLDAWQSVESANSAVTRSVLDMWFRWHSSLWLFCHEQIDSCDIPLPHVLSLPVKARTVHQILGIIYDEVVANLSTPSFKALRIVASDPAQGKSNSKLWSWGARLAPMGMRISRTEGVFPVKDYTMNALKLRVASENIWRDSTSGRDISNFLLTAARSLFQQVILAHEKSFGQKEFVRMKAIMSCIRGRQAKVEELQELKSLIASSNHSKLTSLMDLYIEPLLKMLFFQRSTNAFLGNLGCAWLLIGGLRLHLLLSRDDLDPATKYALKYSQLVEKISLLELELQVRQECEHLVGRNSTKDGLNQGEHILQGLEIKRKKLLKKVVFRHDPENFTTLKSECADFQESCVLKKDLKAINIEVYRNWQETAKSFIERLTDEYAAYVDIAQPIQVAVYEMKLGMSLVLSNTLQNTLSDMIGGVTSSQIMETLCYFMQYPRILTARDIENCMAETLSSDVDDVTNNRRMNVKLLRKLCTIAREKTFENEVSSDQSHASLLHNMLVRVTHFVGNSLLMDDASFKVLHEIFEYFSGLWMNMKVETRAKKDDESQRYKFKPRAFNIDSLLDLDTSNLGSSFCDKDLCLEWQEMLAEDDSTQQAPLQEHENLMEEWKIIEDSLMQDIVHLHNQLFGSRNLVEPVSFFYYCSSASDMLYVDLRHPPATVELSDADKLYSFLESYKLGIGIVKDPRTLPFSSLDAKLGPEHLFYLCLEYEEKFGLPQAPSHVPNIYKNSNAIEMARMVKPLRTLQQRVISLLTEWPDHHVLENILDITKVLLTIPLNTPLAKALCGLQFLLRKSHFLQEISPKLSVSDQVQPILSLVSCWQKMELDSWPALLDEVQEQCDSSAAKFFIAFTLLVMINIQFKGILDEFVKSSSIGEFKKRLQLLLAFYGQVNVGVCLKFYSSSNLMDNVKILFNIFGYYVQFLPRVMEHIEASKRKIATELKELVKLCRWERLDSYLLIETSKRTRQKLRKLIQKFNDVLQQPVMGILNQDLEGRGLKPLPTMGPKVSDTISEMDAATMLPVTIDLAIFSDVERSTMNNVLREKINSDLCILWPRRVASGFSPPHTSIIVYSEEVATAITQSLSSQDSCFANQEEWTGVWFSLENISRTIITCASLWNNKSKSFGKKRALYDLLKLLEGCGLSRHKSLFAEGDPKSSQATSYFLQPSYNVHHLLLNVDTHPDNKLPTVDYESTELHCRMANQYYYKSIAAVELLRQICLNFHKDFGLEQVVRSASFLDHLVSMQQEQRHVGYTFAEQLERLRKYRTYLKDLPKTSTSDETNNKRTISVKQQAVHESMWKQKQLFDGLFSFTQEASLLLRKVENTHLNTCQNVKVATNKAHVFIEKLILDLKKSKESLDEYLLGGNKTVTLQAAFSHPFVVSEQMERLVLNNFQCINEFQEHVQSYLEHNVDKRSVLESLFGRLGDILNQGKDALEDFQSHATGICKDDASAEISDIRTAFADSYTQSLKQIKEALNKLSSTSHSRAASEDPLSGNITEWKVVAESFIVNIQLDCICEGLGKTIKSAVTLIDHAGEGDPNLCSEIQMCLNFLNVLMDLMLTYGDAILHEFFAMHRTVAEVTHMLASVFASLFSKGFGTPLEENADNGDATQDATGTGMGEGAGLNDVSDQITDEDQLLGISEKAGEPDAQNEVLGKDEKGIEMDQDFAADTFSVSEDSENDDGDEDDEDDKLESAMGEAGNGSEVVDEKLWDKEEDGPADDANESYEPGQSVKDMDSNSRELRAKEDNAAGLDESGEYDVDESRQREDVNENVPDEDENMDDLQMDKETAYTDPTEIQFDEQNEAAGEEDVDMEEPEGSDKAEVVPDDYNETVENANDEGGDTNPVDDDMEPESGEVGDNLGNDDQGKDQLDDREDLSKPNKNELKPEMSPFQSETMPSTDSATRPSGDGQASDSSMVAQEAQWANSSDMQNGLAPARGLPSDDAPQAEIEIPDSHQGGKLNADQPKSAEHDTSSVQRSNPNPYRSLGDALEKWKERVKVSMDSLEHKADAPDEMEDDNADEYGFVSELEKGTSQALGSATSDQIDKNFKGNKPDAEEGIVDERDHSEKDVENQYSETSPVTSNVFSTLTKKVDERPQNAGLNDEDSSEGLQNIGKVDDASSIKLSESLVSMNRSYMSEEIMQLSNLTVNEDDMGKAKNLDESLRDNKGNSTALWRKYELTTSRLSQELAEQLRLVMEPTVASKLQGDYKTGKRINMKKVIPYIASHYRRDKIWLRRTRPNKRDYQVVVAVDDSRSMSESHCGSVAIEALVTVCRAMSQLDVGQLAVASFGKKGNIKLLHDFNQPFTGEAGMNMISSLTFKQENTIADEPVVDLLMYLNNMLDAAVANARLPSGQNPLQQLVLIIGDGRFHEKGKIRRCVRDLLSKKRMVAFLIVDSPQESITNLDEISFVEEELLKFPKLLTSKYLNSFVFPYYIILKNIEALPKTLADLIRQWFELMQSA</sequence>
<evidence type="ECO:0000259" key="11">
    <source>
        <dbReference type="PROSITE" id="PS50234"/>
    </source>
</evidence>
<feature type="region of interest" description="Disordered" evidence="10">
    <location>
        <begin position="4319"/>
        <end position="4338"/>
    </location>
</feature>
<proteinExistence type="inferred from homology"/>
<dbReference type="PANTHER" id="PTHR48103">
    <property type="entry name" value="MIDASIN-RELATED"/>
    <property type="match status" value="1"/>
</dbReference>
<feature type="region of interest" description="Disordered" evidence="10">
    <location>
        <begin position="4280"/>
        <end position="4305"/>
    </location>
</feature>
<protein>
    <recommendedName>
        <fullName evidence="4 9">Midasin</fullName>
    </recommendedName>
</protein>
<evidence type="ECO:0000256" key="2">
    <source>
        <dbReference type="ARBA" id="ARBA00004642"/>
    </source>
</evidence>
<evidence type="ECO:0000256" key="1">
    <source>
        <dbReference type="ARBA" id="ARBA00004604"/>
    </source>
</evidence>
<dbReference type="GO" id="GO:0005730">
    <property type="term" value="C:nucleolus"/>
    <property type="evidence" value="ECO:0007669"/>
    <property type="project" value="UniProtKB-SubCell"/>
</dbReference>
<feature type="region of interest" description="Disordered" evidence="10">
    <location>
        <begin position="4683"/>
        <end position="4761"/>
    </location>
</feature>
<evidence type="ECO:0000256" key="9">
    <source>
        <dbReference type="PIRNR" id="PIRNR010340"/>
    </source>
</evidence>
<feature type="compositionally biased region" description="Basic and acidic residues" evidence="10">
    <location>
        <begin position="4543"/>
        <end position="4565"/>
    </location>
</feature>
<dbReference type="FunFam" id="3.40.50.300:FF:001368">
    <property type="entry name" value="Midasin"/>
    <property type="match status" value="1"/>
</dbReference>
<dbReference type="CDD" id="cd00009">
    <property type="entry name" value="AAA"/>
    <property type="match status" value="2"/>
</dbReference>
<dbReference type="InterPro" id="IPR027417">
    <property type="entry name" value="P-loop_NTPase"/>
</dbReference>
<dbReference type="GO" id="GO:0030687">
    <property type="term" value="C:preribosome, large subunit precursor"/>
    <property type="evidence" value="ECO:0007669"/>
    <property type="project" value="TreeGrafter"/>
</dbReference>
<dbReference type="InterPro" id="IPR011704">
    <property type="entry name" value="ATPase_dyneun-rel_AAA"/>
</dbReference>
<keyword evidence="5 9" id="KW-0547">Nucleotide-binding</keyword>
<accession>A0AAP0EXG9</accession>
<keyword evidence="6 9" id="KW-0067">ATP-binding</keyword>
<feature type="compositionally biased region" description="Basic and acidic residues" evidence="10">
    <location>
        <begin position="4722"/>
        <end position="4750"/>
    </location>
</feature>
<feature type="compositionally biased region" description="Polar residues" evidence="10">
    <location>
        <begin position="4569"/>
        <end position="4609"/>
    </location>
</feature>
<dbReference type="GO" id="GO:0005524">
    <property type="term" value="F:ATP binding"/>
    <property type="evidence" value="ECO:0007669"/>
    <property type="project" value="UniProtKB-KW"/>
</dbReference>
<dbReference type="InterPro" id="IPR040848">
    <property type="entry name" value="AAA_lid_7"/>
</dbReference>
<dbReference type="PANTHER" id="PTHR48103:SF2">
    <property type="entry name" value="MIDASIN"/>
    <property type="match status" value="1"/>
</dbReference>
<evidence type="ECO:0000256" key="3">
    <source>
        <dbReference type="ARBA" id="ARBA00007188"/>
    </source>
</evidence>
<dbReference type="InterPro" id="IPR012099">
    <property type="entry name" value="Midasin"/>
</dbReference>
<dbReference type="Proteomes" id="UP001419268">
    <property type="component" value="Unassembled WGS sequence"/>
</dbReference>
<dbReference type="InterPro" id="IPR003593">
    <property type="entry name" value="AAA+_ATPase"/>
</dbReference>
<feature type="compositionally biased region" description="Polar residues" evidence="10">
    <location>
        <begin position="4652"/>
        <end position="4661"/>
    </location>
</feature>
<dbReference type="SUPFAM" id="SSF52540">
    <property type="entry name" value="P-loop containing nucleoside triphosphate hydrolases"/>
    <property type="match status" value="5"/>
</dbReference>
<evidence type="ECO:0000313" key="13">
    <source>
        <dbReference type="Proteomes" id="UP001419268"/>
    </source>
</evidence>
<dbReference type="InterPro" id="IPR002035">
    <property type="entry name" value="VWF_A"/>
</dbReference>
<dbReference type="InterPro" id="IPR041190">
    <property type="entry name" value="Midasin_AAA_lid_5"/>
</dbReference>
<comment type="similarity">
    <text evidence="3 9">Belongs to the midasin family.</text>
</comment>
<comment type="caution">
    <text evidence="12">The sequence shown here is derived from an EMBL/GenBank/DDBJ whole genome shotgun (WGS) entry which is preliminary data.</text>
</comment>